<dbReference type="PROSITE" id="PS00041">
    <property type="entry name" value="HTH_ARAC_FAMILY_1"/>
    <property type="match status" value="1"/>
</dbReference>
<evidence type="ECO:0000313" key="5">
    <source>
        <dbReference type="EMBL" id="GAF01959.1"/>
    </source>
</evidence>
<dbReference type="eggNOG" id="COG2207">
    <property type="taxonomic scope" value="Bacteria"/>
</dbReference>
<dbReference type="PROSITE" id="PS01124">
    <property type="entry name" value="HTH_ARAC_FAMILY_2"/>
    <property type="match status" value="1"/>
</dbReference>
<name>W7YH91_9BACT</name>
<dbReference type="InterPro" id="IPR020449">
    <property type="entry name" value="Tscrpt_reg_AraC-type_HTH"/>
</dbReference>
<dbReference type="Gene3D" id="1.10.10.60">
    <property type="entry name" value="Homeodomain-like"/>
    <property type="match status" value="2"/>
</dbReference>
<gene>
    <name evidence="5" type="ORF">JCM21142_1582</name>
</gene>
<proteinExistence type="predicted"/>
<dbReference type="SMART" id="SM00342">
    <property type="entry name" value="HTH_ARAC"/>
    <property type="match status" value="1"/>
</dbReference>
<dbReference type="GO" id="GO:0003700">
    <property type="term" value="F:DNA-binding transcription factor activity"/>
    <property type="evidence" value="ECO:0007669"/>
    <property type="project" value="InterPro"/>
</dbReference>
<dbReference type="PRINTS" id="PR00032">
    <property type="entry name" value="HTHARAC"/>
</dbReference>
<dbReference type="InterPro" id="IPR018060">
    <property type="entry name" value="HTH_AraC"/>
</dbReference>
<reference evidence="5 6" key="1">
    <citation type="journal article" date="2014" name="Genome Announc.">
        <title>Draft Genome Sequence of Cytophaga fermentans JCM 21142T, a Facultative Anaerobe Isolated from Marine Mud.</title>
        <authorList>
            <person name="Starns D."/>
            <person name="Oshima K."/>
            <person name="Suda W."/>
            <person name="Iino T."/>
            <person name="Yuki M."/>
            <person name="Inoue J."/>
            <person name="Kitamura K."/>
            <person name="Iida T."/>
            <person name="Darby A."/>
            <person name="Hattori M."/>
            <person name="Ohkuma M."/>
        </authorList>
    </citation>
    <scope>NUCLEOTIDE SEQUENCE [LARGE SCALE GENOMIC DNA]</scope>
    <source>
        <strain evidence="5 6">JCM 21142</strain>
    </source>
</reference>
<evidence type="ECO:0000256" key="2">
    <source>
        <dbReference type="ARBA" id="ARBA00023125"/>
    </source>
</evidence>
<dbReference type="InterPro" id="IPR009057">
    <property type="entry name" value="Homeodomain-like_sf"/>
</dbReference>
<sequence length="192" mass="22505">MKDLSDQYILHLFIHFNIGMPYDNISPGIYIFDLTEHLREKLQIIKRHLNYENARFSFYSSLAIQSLIGDLLAELPEESWDLVTKNHRILEVLNYVEMNVGRELNNQILANRARLATNAFTRLFTEEIGVSPQKYVKRKRIDKACILLHHSNMSIDEVAVKTGFADRYHFSRIFKQLTSIAPAKYRKEYGIK</sequence>
<comment type="caution">
    <text evidence="5">The sequence shown here is derived from an EMBL/GenBank/DDBJ whole genome shotgun (WGS) entry which is preliminary data.</text>
</comment>
<organism evidence="5 6">
    <name type="scientific">Saccharicrinis fermentans DSM 9555 = JCM 21142</name>
    <dbReference type="NCBI Taxonomy" id="869213"/>
    <lineage>
        <taxon>Bacteria</taxon>
        <taxon>Pseudomonadati</taxon>
        <taxon>Bacteroidota</taxon>
        <taxon>Bacteroidia</taxon>
        <taxon>Marinilabiliales</taxon>
        <taxon>Marinilabiliaceae</taxon>
        <taxon>Saccharicrinis</taxon>
    </lineage>
</organism>
<dbReference type="OrthoDB" id="1007602at2"/>
<dbReference type="GO" id="GO:0043565">
    <property type="term" value="F:sequence-specific DNA binding"/>
    <property type="evidence" value="ECO:0007669"/>
    <property type="project" value="InterPro"/>
</dbReference>
<feature type="domain" description="HTH araC/xylS-type" evidence="4">
    <location>
        <begin position="90"/>
        <end position="188"/>
    </location>
</feature>
<dbReference type="PANTHER" id="PTHR43280">
    <property type="entry name" value="ARAC-FAMILY TRANSCRIPTIONAL REGULATOR"/>
    <property type="match status" value="1"/>
</dbReference>
<dbReference type="PANTHER" id="PTHR43280:SF2">
    <property type="entry name" value="HTH-TYPE TRANSCRIPTIONAL REGULATOR EXSA"/>
    <property type="match status" value="1"/>
</dbReference>
<dbReference type="RefSeq" id="WP_052522069.1">
    <property type="nucleotide sequence ID" value="NZ_BAMD01000004.1"/>
</dbReference>
<accession>W7YH91</accession>
<evidence type="ECO:0000256" key="3">
    <source>
        <dbReference type="ARBA" id="ARBA00023163"/>
    </source>
</evidence>
<protein>
    <submittedName>
        <fullName evidence="5">Bacillibactin transport regulator</fullName>
    </submittedName>
</protein>
<dbReference type="STRING" id="869213.GCA_000517085_01519"/>
<dbReference type="EMBL" id="BAMD01000004">
    <property type="protein sequence ID" value="GAF01959.1"/>
    <property type="molecule type" value="Genomic_DNA"/>
</dbReference>
<dbReference type="SUPFAM" id="SSF46689">
    <property type="entry name" value="Homeodomain-like"/>
    <property type="match status" value="2"/>
</dbReference>
<evidence type="ECO:0000256" key="1">
    <source>
        <dbReference type="ARBA" id="ARBA00023015"/>
    </source>
</evidence>
<keyword evidence="3" id="KW-0804">Transcription</keyword>
<dbReference type="Pfam" id="PF12833">
    <property type="entry name" value="HTH_18"/>
    <property type="match status" value="1"/>
</dbReference>
<dbReference type="AlphaFoldDB" id="W7YH91"/>
<keyword evidence="2" id="KW-0238">DNA-binding</keyword>
<evidence type="ECO:0000313" key="6">
    <source>
        <dbReference type="Proteomes" id="UP000019402"/>
    </source>
</evidence>
<evidence type="ECO:0000259" key="4">
    <source>
        <dbReference type="PROSITE" id="PS01124"/>
    </source>
</evidence>
<dbReference type="Proteomes" id="UP000019402">
    <property type="component" value="Unassembled WGS sequence"/>
</dbReference>
<dbReference type="InterPro" id="IPR018062">
    <property type="entry name" value="HTH_AraC-typ_CS"/>
</dbReference>
<keyword evidence="1" id="KW-0805">Transcription regulation</keyword>
<keyword evidence="6" id="KW-1185">Reference proteome</keyword>